<dbReference type="GeneID" id="111835242"/>
<dbReference type="Ensembl" id="ENSPKIT00000033606.1">
    <property type="protein sequence ID" value="ENSPKIP00000009494.1"/>
    <property type="gene ID" value="ENSPKIG00000024587.1"/>
</dbReference>
<dbReference type="Proteomes" id="UP000261540">
    <property type="component" value="Unplaced"/>
</dbReference>
<evidence type="ECO:0000256" key="1">
    <source>
        <dbReference type="SAM" id="Coils"/>
    </source>
</evidence>
<feature type="coiled-coil region" evidence="1">
    <location>
        <begin position="120"/>
        <end position="181"/>
    </location>
</feature>
<dbReference type="GeneTree" id="ENSGT00940000164287"/>
<evidence type="ECO:0000256" key="2">
    <source>
        <dbReference type="SAM" id="MobiDB-lite"/>
    </source>
</evidence>
<proteinExistence type="predicted"/>
<dbReference type="PANTHER" id="PTHR28624">
    <property type="entry name" value="COILED-COIL DOMAIN-CONTAINING PROTEIN 51"/>
    <property type="match status" value="1"/>
</dbReference>
<sequence>MRYRAGHILSQHYGKGCYFVQFAYRHRAEAFSNRYYCMRQKSPKNEASRLVPAQQHVVDAVKSLTEVGRQWGQNSAKTISASINYWWGKYEEFVGLNEVRDAQTKVTEAEKAFMVARGMVREAHASLEALQGRLKEVRDRLDRVSREEAHYLELATSEHKLLQEERRLRTAYENAEEAERERFALFSVGVRESHEKERARAERTKNWSVIGSVLGALIGVMGSTYVNRVRLQELRSLLMEAQKGPVSLQEAIKEQAAVHKGQQEELRALIGTLREAVPERTLERSKASSYPATTSSPPTPLPSAIQSILNDILRSTQKAQTVMQELQPQLAQLEKTLGGVRSELREVRLASVRQPAVGKPLIGTQEAQVLLRDTEGVMQGLVQTEKRLESQINKTTLYNTVLTYTAFALSLPVLYLIFKGN</sequence>
<keyword evidence="5" id="KW-1185">Reference proteome</keyword>
<accession>A0A3B3QUB9</accession>
<keyword evidence="3" id="KW-0812">Transmembrane</keyword>
<organism evidence="4 5">
    <name type="scientific">Paramormyrops kingsleyae</name>
    <dbReference type="NCBI Taxonomy" id="1676925"/>
    <lineage>
        <taxon>Eukaryota</taxon>
        <taxon>Metazoa</taxon>
        <taxon>Chordata</taxon>
        <taxon>Craniata</taxon>
        <taxon>Vertebrata</taxon>
        <taxon>Euteleostomi</taxon>
        <taxon>Actinopterygii</taxon>
        <taxon>Neopterygii</taxon>
        <taxon>Teleostei</taxon>
        <taxon>Osteoglossocephala</taxon>
        <taxon>Osteoglossomorpha</taxon>
        <taxon>Osteoglossiformes</taxon>
        <taxon>Mormyridae</taxon>
        <taxon>Paramormyrops</taxon>
    </lineage>
</organism>
<evidence type="ECO:0000256" key="3">
    <source>
        <dbReference type="SAM" id="Phobius"/>
    </source>
</evidence>
<reference evidence="4" key="2">
    <citation type="submission" date="2025-09" db="UniProtKB">
        <authorList>
            <consortium name="Ensembl"/>
        </authorList>
    </citation>
    <scope>IDENTIFICATION</scope>
</reference>
<dbReference type="PANTHER" id="PTHR28624:SF1">
    <property type="entry name" value="MITOCHONDRIAL POTASSIUM CHANNEL"/>
    <property type="match status" value="1"/>
</dbReference>
<name>A0A3B3QUB9_9TELE</name>
<keyword evidence="3" id="KW-1133">Transmembrane helix</keyword>
<dbReference type="RefSeq" id="XP_023651095.1">
    <property type="nucleotide sequence ID" value="XM_023795327.2"/>
</dbReference>
<feature type="transmembrane region" description="Helical" evidence="3">
    <location>
        <begin position="207"/>
        <end position="226"/>
    </location>
</feature>
<keyword evidence="1" id="KW-0175">Coiled coil</keyword>
<feature type="compositionally biased region" description="Low complexity" evidence="2">
    <location>
        <begin position="287"/>
        <end position="296"/>
    </location>
</feature>
<protein>
    <submittedName>
        <fullName evidence="4">Coiled-coil domain containing 51</fullName>
    </submittedName>
</protein>
<feature type="transmembrane region" description="Helical" evidence="3">
    <location>
        <begin position="396"/>
        <end position="418"/>
    </location>
</feature>
<dbReference type="KEGG" id="pki:111835242"/>
<feature type="region of interest" description="Disordered" evidence="2">
    <location>
        <begin position="280"/>
        <end position="301"/>
    </location>
</feature>
<evidence type="ECO:0000313" key="4">
    <source>
        <dbReference type="Ensembl" id="ENSPKIP00000009494.1"/>
    </source>
</evidence>
<evidence type="ECO:0000313" key="5">
    <source>
        <dbReference type="Proteomes" id="UP000261540"/>
    </source>
</evidence>
<reference evidence="4" key="1">
    <citation type="submission" date="2025-08" db="UniProtKB">
        <authorList>
            <consortium name="Ensembl"/>
        </authorList>
    </citation>
    <scope>IDENTIFICATION</scope>
</reference>
<dbReference type="OrthoDB" id="6243211at2759"/>
<dbReference type="STRING" id="1676925.ENSPKIP00000009494"/>
<dbReference type="CTD" id="79714"/>
<dbReference type="InterPro" id="IPR037660">
    <property type="entry name" value="CCDC51"/>
</dbReference>
<dbReference type="AlphaFoldDB" id="A0A3B3QUB9"/>
<keyword evidence="3" id="KW-0472">Membrane</keyword>